<proteinExistence type="predicted"/>
<sequence length="236" mass="27017">MANDSNNIVARASEEVEELFYPKPPRPISRRVTAVLSMSEGLLRETLMFLVAGRPETDSVLQLYDEDFPRGNLGPYLTDFNEIRCAFFEYYQDYANLTSRREEREATIGRRIKDVLNKILRETTSESSFENKTMAVEMFRRILSMFVFPSISFYFSLTVYQHMEGSAAQLAALLCRFTATEMHRFIQSGHGKALKEQLYVLGHSAIDAPGLKSELQPACRVLEFCMHEDQPKKGGE</sequence>
<keyword evidence="1" id="KW-0812">Transmembrane</keyword>
<evidence type="ECO:0000313" key="3">
    <source>
        <dbReference type="Proteomes" id="UP001174997"/>
    </source>
</evidence>
<comment type="caution">
    <text evidence="2">The sequence shown here is derived from an EMBL/GenBank/DDBJ whole genome shotgun (WGS) entry which is preliminary data.</text>
</comment>
<reference evidence="2" key="1">
    <citation type="submission" date="2023-06" db="EMBL/GenBank/DDBJ databases">
        <title>Genome-scale phylogeny and comparative genomics of the fungal order Sordariales.</title>
        <authorList>
            <consortium name="Lawrence Berkeley National Laboratory"/>
            <person name="Hensen N."/>
            <person name="Bonometti L."/>
            <person name="Westerberg I."/>
            <person name="Brannstrom I.O."/>
            <person name="Guillou S."/>
            <person name="Cros-Aarteil S."/>
            <person name="Calhoun S."/>
            <person name="Haridas S."/>
            <person name="Kuo A."/>
            <person name="Mondo S."/>
            <person name="Pangilinan J."/>
            <person name="Riley R."/>
            <person name="Labutti K."/>
            <person name="Andreopoulos B."/>
            <person name="Lipzen A."/>
            <person name="Chen C."/>
            <person name="Yanf M."/>
            <person name="Daum C."/>
            <person name="Ng V."/>
            <person name="Clum A."/>
            <person name="Steindorff A."/>
            <person name="Ohm R."/>
            <person name="Martin F."/>
            <person name="Silar P."/>
            <person name="Natvig D."/>
            <person name="Lalanne C."/>
            <person name="Gautier V."/>
            <person name="Ament-Velasquez S.L."/>
            <person name="Kruys A."/>
            <person name="Hutchinson M.I."/>
            <person name="Powell A.J."/>
            <person name="Barry K."/>
            <person name="Miller A.N."/>
            <person name="Grigoriev I.V."/>
            <person name="Debuchy R."/>
            <person name="Gladieux P."/>
            <person name="Thoren M.H."/>
            <person name="Johannesson H."/>
        </authorList>
    </citation>
    <scope>NUCLEOTIDE SEQUENCE</scope>
    <source>
        <strain evidence="2">CBS 307.81</strain>
    </source>
</reference>
<name>A0AA39ZGD7_9PEZI</name>
<dbReference type="AlphaFoldDB" id="A0AA39ZGD7"/>
<evidence type="ECO:0000256" key="1">
    <source>
        <dbReference type="SAM" id="Phobius"/>
    </source>
</evidence>
<evidence type="ECO:0000313" key="2">
    <source>
        <dbReference type="EMBL" id="KAK0670515.1"/>
    </source>
</evidence>
<organism evidence="2 3">
    <name type="scientific">Cercophora samala</name>
    <dbReference type="NCBI Taxonomy" id="330535"/>
    <lineage>
        <taxon>Eukaryota</taxon>
        <taxon>Fungi</taxon>
        <taxon>Dikarya</taxon>
        <taxon>Ascomycota</taxon>
        <taxon>Pezizomycotina</taxon>
        <taxon>Sordariomycetes</taxon>
        <taxon>Sordariomycetidae</taxon>
        <taxon>Sordariales</taxon>
        <taxon>Lasiosphaeriaceae</taxon>
        <taxon>Cercophora</taxon>
    </lineage>
</organism>
<keyword evidence="1" id="KW-0472">Membrane</keyword>
<dbReference type="Proteomes" id="UP001174997">
    <property type="component" value="Unassembled WGS sequence"/>
</dbReference>
<feature type="transmembrane region" description="Helical" evidence="1">
    <location>
        <begin position="142"/>
        <end position="160"/>
    </location>
</feature>
<dbReference type="EMBL" id="JAULSY010000031">
    <property type="protein sequence ID" value="KAK0670515.1"/>
    <property type="molecule type" value="Genomic_DNA"/>
</dbReference>
<keyword evidence="1" id="KW-1133">Transmembrane helix</keyword>
<keyword evidence="3" id="KW-1185">Reference proteome</keyword>
<protein>
    <submittedName>
        <fullName evidence="2">Uncharacterized protein</fullName>
    </submittedName>
</protein>
<accession>A0AA39ZGD7</accession>
<gene>
    <name evidence="2" type="ORF">QBC41DRAFT_336010</name>
</gene>